<reference evidence="2 3" key="1">
    <citation type="submission" date="2017-05" db="EMBL/GenBank/DDBJ databases">
        <title>De novo genome assembly of Deniococcus indicus strain DR1.</title>
        <authorList>
            <person name="Chauhan D."/>
            <person name="Yennamalli R.M."/>
            <person name="Priyadarshini R."/>
        </authorList>
    </citation>
    <scope>NUCLEOTIDE SEQUENCE [LARGE SCALE GENOMIC DNA]</scope>
    <source>
        <strain evidence="2 3">DR1</strain>
    </source>
</reference>
<dbReference type="AlphaFoldDB" id="A0A2D0A7G0"/>
<evidence type="ECO:0000259" key="1">
    <source>
        <dbReference type="PROSITE" id="PS51186"/>
    </source>
</evidence>
<dbReference type="Proteomes" id="UP000197208">
    <property type="component" value="Unassembled WGS sequence"/>
</dbReference>
<protein>
    <recommendedName>
        <fullName evidence="1">N-acetyltransferase domain-containing protein</fullName>
    </recommendedName>
</protein>
<dbReference type="CDD" id="cd04301">
    <property type="entry name" value="NAT_SF"/>
    <property type="match status" value="1"/>
</dbReference>
<accession>A0A2D0A7G0</accession>
<comment type="caution">
    <text evidence="2">The sequence shown here is derived from an EMBL/GenBank/DDBJ whole genome shotgun (WGS) entry which is preliminary data.</text>
</comment>
<proteinExistence type="predicted"/>
<dbReference type="InterPro" id="IPR016181">
    <property type="entry name" value="Acyl_CoA_acyltransferase"/>
</dbReference>
<dbReference type="InterPro" id="IPR000182">
    <property type="entry name" value="GNAT_dom"/>
</dbReference>
<organism evidence="2 3">
    <name type="scientific">Deinococcus indicus</name>
    <dbReference type="NCBI Taxonomy" id="223556"/>
    <lineage>
        <taxon>Bacteria</taxon>
        <taxon>Thermotogati</taxon>
        <taxon>Deinococcota</taxon>
        <taxon>Deinococci</taxon>
        <taxon>Deinococcales</taxon>
        <taxon>Deinococcaceae</taxon>
        <taxon>Deinococcus</taxon>
    </lineage>
</organism>
<sequence length="268" mass="28823">MSTAFTLEVATPDTLADIHALHPDPIEAARRLTVTQERVRAGQLDPARFLLLRAGGAVQGVCFVGPNARAPLFPTYRADTPAGALTAFLRELRRRVSETPDRQLLLDDTLVTPRPEEAVQAGWVPDSQHVIYGTDLRGRPHAPDPDVTAVSPDEPGVPEALRDLGCPDWEATEGWTLHALRREGEVLALGATGPGGRPGEAGLDLIGVRPAQRGHGYGARLHAHLLGVAAQTFASHTGGTDAGNHAMRRTFERSGSALLSTQQYYRQH</sequence>
<dbReference type="OrthoDB" id="63152at2"/>
<dbReference type="EMBL" id="NHMK01000011">
    <property type="protein sequence ID" value="OWL96361.1"/>
    <property type="molecule type" value="Genomic_DNA"/>
</dbReference>
<dbReference type="Gene3D" id="3.40.630.30">
    <property type="match status" value="1"/>
</dbReference>
<dbReference type="RefSeq" id="WP_088248157.1">
    <property type="nucleotide sequence ID" value="NZ_BNAM01000004.1"/>
</dbReference>
<dbReference type="Pfam" id="PF00583">
    <property type="entry name" value="Acetyltransf_1"/>
    <property type="match status" value="1"/>
</dbReference>
<name>A0A2D0A7G0_9DEIO</name>
<dbReference type="SUPFAM" id="SSF55729">
    <property type="entry name" value="Acyl-CoA N-acyltransferases (Nat)"/>
    <property type="match status" value="1"/>
</dbReference>
<keyword evidence="3" id="KW-1185">Reference proteome</keyword>
<gene>
    <name evidence="2" type="ORF">CBQ26_08145</name>
</gene>
<feature type="domain" description="N-acetyltransferase" evidence="1">
    <location>
        <begin position="136"/>
        <end position="268"/>
    </location>
</feature>
<evidence type="ECO:0000313" key="3">
    <source>
        <dbReference type="Proteomes" id="UP000197208"/>
    </source>
</evidence>
<evidence type="ECO:0000313" key="2">
    <source>
        <dbReference type="EMBL" id="OWL96361.1"/>
    </source>
</evidence>
<dbReference type="GO" id="GO:0016747">
    <property type="term" value="F:acyltransferase activity, transferring groups other than amino-acyl groups"/>
    <property type="evidence" value="ECO:0007669"/>
    <property type="project" value="InterPro"/>
</dbReference>
<dbReference type="PROSITE" id="PS51186">
    <property type="entry name" value="GNAT"/>
    <property type="match status" value="1"/>
</dbReference>